<dbReference type="Proteomes" id="UP000199469">
    <property type="component" value="Unassembled WGS sequence"/>
</dbReference>
<evidence type="ECO:0000256" key="1">
    <source>
        <dbReference type="SAM" id="SignalP"/>
    </source>
</evidence>
<proteinExistence type="predicted"/>
<accession>A0A1I0P9Z3</accession>
<feature type="chain" id="PRO_5011600243" description="IPT/TIG domain-containing protein" evidence="1">
    <location>
        <begin position="20"/>
        <end position="335"/>
    </location>
</feature>
<name>A0A1I0P9Z3_9FLAO</name>
<dbReference type="EMBL" id="FOIU01000001">
    <property type="protein sequence ID" value="SEW11034.1"/>
    <property type="molecule type" value="Genomic_DNA"/>
</dbReference>
<dbReference type="OrthoDB" id="1241133at2"/>
<dbReference type="RefSeq" id="WP_089790992.1">
    <property type="nucleotide sequence ID" value="NZ_FOIU01000001.1"/>
</dbReference>
<keyword evidence="3" id="KW-1185">Reference proteome</keyword>
<sequence length="335" mass="34997">MKKYFITLLAMLLSNTAFSQVGIYTPNPQGILHIDGAKDNPIMAIPNGIQAANDVVITSTGNVGIGTINPNGALQFRNNENSRKIVLYQNAVNNDHQFYGFGVNSGILRYQVNSIASSHVFYAGANDTTSNELMRIKGNGNVGIGTDTPNSKLELNSGTSNVSGLTFTNLTSASPVSNGATLGVNAEGEVVTVQGSSFTPAFGRLVLSGGTIAIPLTAPNYNILSVEITEPGTYQINYTVRGQMLNTGGNTSGQGFATAFLSTAPTAGTIISNTEILIYNVSTVQDGGSATGMFITTINTPTTYYLGVRAGGIGDAQIINNSNGRTSISYIKLSP</sequence>
<reference evidence="3" key="1">
    <citation type="submission" date="2016-10" db="EMBL/GenBank/DDBJ databases">
        <authorList>
            <person name="Varghese N."/>
            <person name="Submissions S."/>
        </authorList>
    </citation>
    <scope>NUCLEOTIDE SEQUENCE [LARGE SCALE GENOMIC DNA]</scope>
    <source>
        <strain evidence="3">DSM 17724</strain>
    </source>
</reference>
<evidence type="ECO:0000313" key="2">
    <source>
        <dbReference type="EMBL" id="SEW11034.1"/>
    </source>
</evidence>
<evidence type="ECO:0008006" key="4">
    <source>
        <dbReference type="Google" id="ProtNLM"/>
    </source>
</evidence>
<keyword evidence="1" id="KW-0732">Signal</keyword>
<gene>
    <name evidence="2" type="ORF">SAMN05421841_1082</name>
</gene>
<dbReference type="AlphaFoldDB" id="A0A1I0P9Z3"/>
<dbReference type="STRING" id="356305.SAMN05421841_1082"/>
<feature type="signal peptide" evidence="1">
    <location>
        <begin position="1"/>
        <end position="19"/>
    </location>
</feature>
<protein>
    <recommendedName>
        <fullName evidence="4">IPT/TIG domain-containing protein</fullName>
    </recommendedName>
</protein>
<organism evidence="2 3">
    <name type="scientific">Chryseobacterium wanjuense</name>
    <dbReference type="NCBI Taxonomy" id="356305"/>
    <lineage>
        <taxon>Bacteria</taxon>
        <taxon>Pseudomonadati</taxon>
        <taxon>Bacteroidota</taxon>
        <taxon>Flavobacteriia</taxon>
        <taxon>Flavobacteriales</taxon>
        <taxon>Weeksellaceae</taxon>
        <taxon>Chryseobacterium group</taxon>
        <taxon>Chryseobacterium</taxon>
    </lineage>
</organism>
<evidence type="ECO:0000313" key="3">
    <source>
        <dbReference type="Proteomes" id="UP000199469"/>
    </source>
</evidence>